<dbReference type="RefSeq" id="WP_176976112.1">
    <property type="nucleotide sequence ID" value="NZ_JABZEO010000005.1"/>
</dbReference>
<gene>
    <name evidence="2" type="ORF">HW932_08740</name>
</gene>
<keyword evidence="3" id="KW-1185">Reference proteome</keyword>
<sequence length="132" mass="13559">MNEIGLSSNIPSTSATRAYTPPRVDSGSESTPATPSVTTSTPDRGANSTPPTQTVSSSSETISISQDAYRLQQAGASTTGAVESTSDSGLNSEQAMAMAQTARETMAQNPQLAFQAQSGQMSAQQVASVLRV</sequence>
<feature type="region of interest" description="Disordered" evidence="1">
    <location>
        <begin position="1"/>
        <end position="95"/>
    </location>
</feature>
<name>A0A850RDF8_9GAMM</name>
<dbReference type="EMBL" id="JABZEO010000005">
    <property type="protein sequence ID" value="NVZ09347.1"/>
    <property type="molecule type" value="Genomic_DNA"/>
</dbReference>
<feature type="compositionally biased region" description="Polar residues" evidence="1">
    <location>
        <begin position="1"/>
        <end position="17"/>
    </location>
</feature>
<evidence type="ECO:0000313" key="3">
    <source>
        <dbReference type="Proteomes" id="UP000592294"/>
    </source>
</evidence>
<dbReference type="AlphaFoldDB" id="A0A850RDF8"/>
<reference evidence="2 3" key="1">
    <citation type="submission" date="2020-06" db="EMBL/GenBank/DDBJ databases">
        <title>Whole-genome sequence of Allochromatium humboldtianum DSM 21881, type strain.</title>
        <authorList>
            <person name="Kyndt J.A."/>
            <person name="Meyer T.E."/>
        </authorList>
    </citation>
    <scope>NUCLEOTIDE SEQUENCE [LARGE SCALE GENOMIC DNA]</scope>
    <source>
        <strain evidence="2 3">DSM 21881</strain>
    </source>
</reference>
<proteinExistence type="predicted"/>
<protein>
    <submittedName>
        <fullName evidence="2">Uncharacterized protein</fullName>
    </submittedName>
</protein>
<comment type="caution">
    <text evidence="2">The sequence shown here is derived from an EMBL/GenBank/DDBJ whole genome shotgun (WGS) entry which is preliminary data.</text>
</comment>
<evidence type="ECO:0000313" key="2">
    <source>
        <dbReference type="EMBL" id="NVZ09347.1"/>
    </source>
</evidence>
<feature type="compositionally biased region" description="Low complexity" evidence="1">
    <location>
        <begin position="30"/>
        <end position="65"/>
    </location>
</feature>
<accession>A0A850RDF8</accession>
<evidence type="ECO:0000256" key="1">
    <source>
        <dbReference type="SAM" id="MobiDB-lite"/>
    </source>
</evidence>
<organism evidence="2 3">
    <name type="scientific">Allochromatium humboldtianum</name>
    <dbReference type="NCBI Taxonomy" id="504901"/>
    <lineage>
        <taxon>Bacteria</taxon>
        <taxon>Pseudomonadati</taxon>
        <taxon>Pseudomonadota</taxon>
        <taxon>Gammaproteobacteria</taxon>
        <taxon>Chromatiales</taxon>
        <taxon>Chromatiaceae</taxon>
        <taxon>Allochromatium</taxon>
    </lineage>
</organism>
<dbReference type="Proteomes" id="UP000592294">
    <property type="component" value="Unassembled WGS sequence"/>
</dbReference>
<feature type="compositionally biased region" description="Polar residues" evidence="1">
    <location>
        <begin position="74"/>
        <end position="94"/>
    </location>
</feature>